<dbReference type="AlphaFoldDB" id="A0A2G5SQY2"/>
<evidence type="ECO:0000313" key="2">
    <source>
        <dbReference type="EMBL" id="PIC17490.1"/>
    </source>
</evidence>
<proteinExistence type="predicted"/>
<name>A0A2G5SQY2_9PELO</name>
<feature type="compositionally biased region" description="Polar residues" evidence="1">
    <location>
        <begin position="121"/>
        <end position="139"/>
    </location>
</feature>
<comment type="caution">
    <text evidence="2">The sequence shown here is derived from an EMBL/GenBank/DDBJ whole genome shotgun (WGS) entry which is preliminary data.</text>
</comment>
<dbReference type="EMBL" id="PDUG01000006">
    <property type="protein sequence ID" value="PIC17490.1"/>
    <property type="molecule type" value="Genomic_DNA"/>
</dbReference>
<evidence type="ECO:0000313" key="3">
    <source>
        <dbReference type="Proteomes" id="UP000230233"/>
    </source>
</evidence>
<dbReference type="Proteomes" id="UP000230233">
    <property type="component" value="Chromosome X"/>
</dbReference>
<dbReference type="OrthoDB" id="10497743at2759"/>
<keyword evidence="3" id="KW-1185">Reference proteome</keyword>
<organism evidence="2 3">
    <name type="scientific">Caenorhabditis nigoni</name>
    <dbReference type="NCBI Taxonomy" id="1611254"/>
    <lineage>
        <taxon>Eukaryota</taxon>
        <taxon>Metazoa</taxon>
        <taxon>Ecdysozoa</taxon>
        <taxon>Nematoda</taxon>
        <taxon>Chromadorea</taxon>
        <taxon>Rhabditida</taxon>
        <taxon>Rhabditina</taxon>
        <taxon>Rhabditomorpha</taxon>
        <taxon>Rhabditoidea</taxon>
        <taxon>Rhabditidae</taxon>
        <taxon>Peloderinae</taxon>
        <taxon>Caenorhabditis</taxon>
    </lineage>
</organism>
<accession>A0A2G5SQY2</accession>
<evidence type="ECO:0000256" key="1">
    <source>
        <dbReference type="SAM" id="MobiDB-lite"/>
    </source>
</evidence>
<sequence>MEPHPISYYDYGSYFAYTPQIIPLIKIYDLDSHQLGYASPSHEQYYEKLFRLGNQLLHNFQQQSGYYPPPPGRHQWLFYDNDEFLIVPIASGPPTLPNYHPAFLPALHLSQNPAPLEKITQEGTPNQETNPVAESNSNM</sequence>
<feature type="region of interest" description="Disordered" evidence="1">
    <location>
        <begin position="117"/>
        <end position="139"/>
    </location>
</feature>
<gene>
    <name evidence="2" type="primary">Cnig_chr_X.g23714</name>
    <name evidence="2" type="ORF">B9Z55_023714</name>
</gene>
<protein>
    <submittedName>
        <fullName evidence="2">Uncharacterized protein</fullName>
    </submittedName>
</protein>
<reference evidence="3" key="1">
    <citation type="submission" date="2017-10" db="EMBL/GenBank/DDBJ databases">
        <title>Rapid genome shrinkage in a self-fertile nematode reveals novel sperm competition proteins.</title>
        <authorList>
            <person name="Yin D."/>
            <person name="Schwarz E.M."/>
            <person name="Thomas C.G."/>
            <person name="Felde R.L."/>
            <person name="Korf I.F."/>
            <person name="Cutter A.D."/>
            <person name="Schartner C.M."/>
            <person name="Ralston E.J."/>
            <person name="Meyer B.J."/>
            <person name="Haag E.S."/>
        </authorList>
    </citation>
    <scope>NUCLEOTIDE SEQUENCE [LARGE SCALE GENOMIC DNA]</scope>
    <source>
        <strain evidence="3">JU1422</strain>
    </source>
</reference>